<evidence type="ECO:0000256" key="9">
    <source>
        <dbReference type="SAM" id="Phobius"/>
    </source>
</evidence>
<accession>R7U4K3</accession>
<dbReference type="EnsemblMetazoa" id="CapteT128530">
    <property type="protein sequence ID" value="CapteP128530"/>
    <property type="gene ID" value="CapteG128530"/>
</dbReference>
<evidence type="ECO:0000256" key="7">
    <source>
        <dbReference type="ARBA" id="ARBA00023170"/>
    </source>
</evidence>
<evidence type="ECO:0000256" key="3">
    <source>
        <dbReference type="ARBA" id="ARBA00022692"/>
    </source>
</evidence>
<evidence type="ECO:0000313" key="11">
    <source>
        <dbReference type="EMBL" id="ELT98095.1"/>
    </source>
</evidence>
<dbReference type="GO" id="GO:0005886">
    <property type="term" value="C:plasma membrane"/>
    <property type="evidence" value="ECO:0007669"/>
    <property type="project" value="UniProtKB-SubCell"/>
</dbReference>
<gene>
    <name evidence="11" type="ORF">CAPTEDRAFT_128530</name>
</gene>
<evidence type="ECO:0000256" key="6">
    <source>
        <dbReference type="ARBA" id="ARBA00023136"/>
    </source>
</evidence>
<dbReference type="EMBL" id="AMQN01002073">
    <property type="status" value="NOT_ANNOTATED_CDS"/>
    <property type="molecule type" value="Genomic_DNA"/>
</dbReference>
<evidence type="ECO:0000256" key="5">
    <source>
        <dbReference type="ARBA" id="ARBA00023040"/>
    </source>
</evidence>
<dbReference type="GO" id="GO:0030594">
    <property type="term" value="F:neurotransmitter receptor activity"/>
    <property type="evidence" value="ECO:0007669"/>
    <property type="project" value="TreeGrafter"/>
</dbReference>
<dbReference type="Gene3D" id="1.20.1070.10">
    <property type="entry name" value="Rhodopsin 7-helix transmembrane proteins"/>
    <property type="match status" value="1"/>
</dbReference>
<dbReference type="PROSITE" id="PS50262">
    <property type="entry name" value="G_PROTEIN_RECEP_F1_2"/>
    <property type="match status" value="1"/>
</dbReference>
<keyword evidence="8" id="KW-0807">Transducer</keyword>
<evidence type="ECO:0000256" key="4">
    <source>
        <dbReference type="ARBA" id="ARBA00022989"/>
    </source>
</evidence>
<keyword evidence="4 9" id="KW-1133">Transmembrane helix</keyword>
<dbReference type="Proteomes" id="UP000014760">
    <property type="component" value="Unassembled WGS sequence"/>
</dbReference>
<evidence type="ECO:0000259" key="10">
    <source>
        <dbReference type="PROSITE" id="PS50262"/>
    </source>
</evidence>
<dbReference type="AlphaFoldDB" id="R7U4K3"/>
<dbReference type="InterPro" id="IPR017452">
    <property type="entry name" value="GPCR_Rhodpsn_7TM"/>
</dbReference>
<dbReference type="GO" id="GO:0007268">
    <property type="term" value="P:chemical synaptic transmission"/>
    <property type="evidence" value="ECO:0007669"/>
    <property type="project" value="TreeGrafter"/>
</dbReference>
<feature type="non-terminal residue" evidence="11">
    <location>
        <position position="1"/>
    </location>
</feature>
<dbReference type="EMBL" id="KB308242">
    <property type="protein sequence ID" value="ELT98095.1"/>
    <property type="molecule type" value="Genomic_DNA"/>
</dbReference>
<dbReference type="STRING" id="283909.R7U4K3"/>
<dbReference type="GO" id="GO:0004993">
    <property type="term" value="F:G protein-coupled serotonin receptor activity"/>
    <property type="evidence" value="ECO:0007669"/>
    <property type="project" value="TreeGrafter"/>
</dbReference>
<reference evidence="11 13" key="2">
    <citation type="journal article" date="2013" name="Nature">
        <title>Insights into bilaterian evolution from three spiralian genomes.</title>
        <authorList>
            <person name="Simakov O."/>
            <person name="Marletaz F."/>
            <person name="Cho S.J."/>
            <person name="Edsinger-Gonzales E."/>
            <person name="Havlak P."/>
            <person name="Hellsten U."/>
            <person name="Kuo D.H."/>
            <person name="Larsson T."/>
            <person name="Lv J."/>
            <person name="Arendt D."/>
            <person name="Savage R."/>
            <person name="Osoegawa K."/>
            <person name="de Jong P."/>
            <person name="Grimwood J."/>
            <person name="Chapman J.A."/>
            <person name="Shapiro H."/>
            <person name="Aerts A."/>
            <person name="Otillar R.P."/>
            <person name="Terry A.Y."/>
            <person name="Boore J.L."/>
            <person name="Grigoriev I.V."/>
            <person name="Lindberg D.R."/>
            <person name="Seaver E.C."/>
            <person name="Weisblat D.A."/>
            <person name="Putnam N.H."/>
            <person name="Rokhsar D.S."/>
        </authorList>
    </citation>
    <scope>NUCLEOTIDE SEQUENCE</scope>
    <source>
        <strain evidence="11 13">I ESC-2004</strain>
    </source>
</reference>
<proteinExistence type="predicted"/>
<keyword evidence="2" id="KW-1003">Cell membrane</keyword>
<keyword evidence="5" id="KW-0297">G-protein coupled receptor</keyword>
<dbReference type="PANTHER" id="PTHR24247:SF202">
    <property type="entry name" value="5-HYDROXYTRYPTAMINE RECEPTOR 1"/>
    <property type="match status" value="1"/>
</dbReference>
<keyword evidence="6 9" id="KW-0472">Membrane</keyword>
<keyword evidence="7" id="KW-0675">Receptor</keyword>
<evidence type="ECO:0000313" key="13">
    <source>
        <dbReference type="Proteomes" id="UP000014760"/>
    </source>
</evidence>
<evidence type="ECO:0000256" key="2">
    <source>
        <dbReference type="ARBA" id="ARBA00022475"/>
    </source>
</evidence>
<name>R7U4K3_CAPTE</name>
<dbReference type="GO" id="GO:0045202">
    <property type="term" value="C:synapse"/>
    <property type="evidence" value="ECO:0007669"/>
    <property type="project" value="GOC"/>
</dbReference>
<reference evidence="13" key="1">
    <citation type="submission" date="2012-12" db="EMBL/GenBank/DDBJ databases">
        <authorList>
            <person name="Hellsten U."/>
            <person name="Grimwood J."/>
            <person name="Chapman J.A."/>
            <person name="Shapiro H."/>
            <person name="Aerts A."/>
            <person name="Otillar R.P."/>
            <person name="Terry A.Y."/>
            <person name="Boore J.L."/>
            <person name="Simakov O."/>
            <person name="Marletaz F."/>
            <person name="Cho S.-J."/>
            <person name="Edsinger-Gonzales E."/>
            <person name="Havlak P."/>
            <person name="Kuo D.-H."/>
            <person name="Larsson T."/>
            <person name="Lv J."/>
            <person name="Arendt D."/>
            <person name="Savage R."/>
            <person name="Osoegawa K."/>
            <person name="de Jong P."/>
            <person name="Lindberg D.R."/>
            <person name="Seaver E.C."/>
            <person name="Weisblat D.A."/>
            <person name="Putnam N.H."/>
            <person name="Grigoriev I.V."/>
            <person name="Rokhsar D.S."/>
        </authorList>
    </citation>
    <scope>NUCLEOTIDE SEQUENCE</scope>
    <source>
        <strain evidence="13">I ESC-2004</strain>
    </source>
</reference>
<feature type="transmembrane region" description="Helical" evidence="9">
    <location>
        <begin position="20"/>
        <end position="46"/>
    </location>
</feature>
<evidence type="ECO:0000256" key="8">
    <source>
        <dbReference type="ARBA" id="ARBA00023224"/>
    </source>
</evidence>
<reference evidence="12" key="3">
    <citation type="submission" date="2015-06" db="UniProtKB">
        <authorList>
            <consortium name="EnsemblMetazoa"/>
        </authorList>
    </citation>
    <scope>IDENTIFICATION</scope>
</reference>
<keyword evidence="13" id="KW-1185">Reference proteome</keyword>
<feature type="domain" description="G-protein coupled receptors family 1 profile" evidence="10">
    <location>
        <begin position="1"/>
        <end position="102"/>
    </location>
</feature>
<dbReference type="GO" id="GO:0030425">
    <property type="term" value="C:dendrite"/>
    <property type="evidence" value="ECO:0007669"/>
    <property type="project" value="TreeGrafter"/>
</dbReference>
<sequence>NIMAIICVSLYKPMHKPHNLYVISLAVADHFVGLSGMLGMMIVNIYRGIWPLPPFVCTLVLITDSVCGTVLMFHICLIVHNRFKETSIRYRTDRGREPPKRK</sequence>
<dbReference type="HOGENOM" id="CLU_2284396_0_0_1"/>
<dbReference type="GO" id="GO:0007187">
    <property type="term" value="P:G protein-coupled receptor signaling pathway, coupled to cyclic nucleotide second messenger"/>
    <property type="evidence" value="ECO:0007669"/>
    <property type="project" value="TreeGrafter"/>
</dbReference>
<dbReference type="Pfam" id="PF00001">
    <property type="entry name" value="7tm_1"/>
    <property type="match status" value="1"/>
</dbReference>
<dbReference type="PANTHER" id="PTHR24247">
    <property type="entry name" value="5-HYDROXYTRYPTAMINE RECEPTOR"/>
    <property type="match status" value="1"/>
</dbReference>
<organism evidence="11">
    <name type="scientific">Capitella teleta</name>
    <name type="common">Polychaete worm</name>
    <dbReference type="NCBI Taxonomy" id="283909"/>
    <lineage>
        <taxon>Eukaryota</taxon>
        <taxon>Metazoa</taxon>
        <taxon>Spiralia</taxon>
        <taxon>Lophotrochozoa</taxon>
        <taxon>Annelida</taxon>
        <taxon>Polychaeta</taxon>
        <taxon>Sedentaria</taxon>
        <taxon>Scolecida</taxon>
        <taxon>Capitellidae</taxon>
        <taxon>Capitella</taxon>
    </lineage>
</organism>
<comment type="subcellular location">
    <subcellularLocation>
        <location evidence="1">Cell membrane</location>
        <topology evidence="1">Multi-pass membrane protein</topology>
    </subcellularLocation>
</comment>
<dbReference type="SUPFAM" id="SSF81321">
    <property type="entry name" value="Family A G protein-coupled receptor-like"/>
    <property type="match status" value="1"/>
</dbReference>
<feature type="transmembrane region" description="Helical" evidence="9">
    <location>
        <begin position="52"/>
        <end position="79"/>
    </location>
</feature>
<protein>
    <recommendedName>
        <fullName evidence="10">G-protein coupled receptors family 1 profile domain-containing protein</fullName>
    </recommendedName>
</protein>
<keyword evidence="3 9" id="KW-0812">Transmembrane</keyword>
<evidence type="ECO:0000256" key="1">
    <source>
        <dbReference type="ARBA" id="ARBA00004651"/>
    </source>
</evidence>
<evidence type="ECO:0000313" key="12">
    <source>
        <dbReference type="EnsemblMetazoa" id="CapteP128530"/>
    </source>
</evidence>
<dbReference type="InterPro" id="IPR000276">
    <property type="entry name" value="GPCR_Rhodpsn"/>
</dbReference>